<evidence type="ECO:0000313" key="2">
    <source>
        <dbReference type="Proteomes" id="UP000440578"/>
    </source>
</evidence>
<organism evidence="1 2">
    <name type="scientific">Amphibalanus amphitrite</name>
    <name type="common">Striped barnacle</name>
    <name type="synonym">Balanus amphitrite</name>
    <dbReference type="NCBI Taxonomy" id="1232801"/>
    <lineage>
        <taxon>Eukaryota</taxon>
        <taxon>Metazoa</taxon>
        <taxon>Ecdysozoa</taxon>
        <taxon>Arthropoda</taxon>
        <taxon>Crustacea</taxon>
        <taxon>Multicrustacea</taxon>
        <taxon>Cirripedia</taxon>
        <taxon>Thoracica</taxon>
        <taxon>Thoracicalcarea</taxon>
        <taxon>Balanomorpha</taxon>
        <taxon>Balanoidea</taxon>
        <taxon>Balanidae</taxon>
        <taxon>Amphibalaninae</taxon>
        <taxon>Amphibalanus</taxon>
    </lineage>
</organism>
<reference evidence="1 2" key="1">
    <citation type="submission" date="2019-07" db="EMBL/GenBank/DDBJ databases">
        <title>Draft genome assembly of a fouling barnacle, Amphibalanus amphitrite (Darwin, 1854): The first reference genome for Thecostraca.</title>
        <authorList>
            <person name="Kim W."/>
        </authorList>
    </citation>
    <scope>NUCLEOTIDE SEQUENCE [LARGE SCALE GENOMIC DNA]</scope>
    <source>
        <strain evidence="1">SNU_AA5</strain>
        <tissue evidence="1">Soma without cirri and trophi</tissue>
    </source>
</reference>
<sequence length="309" mass="35490">MVLVIRPSVKKCTKFGKSCAPGRKCIPCYLRKGLCCRRAALLRKDYCGLKYKVYGKKCGTKYFKKGCYKVGNYCPDGKQCRKYKNGKLACVFKTKRPAAKHCRYGGKWCPKGLTCRQSIKKGVVIRRCVYIPKCKRAGQSCGIFKRKVCVKCGKKLCCRRGVTKPQCKKRCNVWWKQCSLKCRKGFIGWCCKPRKITKPQCLKRCKGKYKYCSKKGCAKGFLGYCCKTRPYISLKKCLHTCKGKYRYCSKNKCSKNIRGYCCKKRPVITKKKCKASCKSTGMYCVKKGCPKHYRGWCCLKMSCKGKKKC</sequence>
<dbReference type="AlphaFoldDB" id="A0A6A4W8N4"/>
<dbReference type="EMBL" id="VIIS01001434">
    <property type="protein sequence ID" value="KAF0298428.1"/>
    <property type="molecule type" value="Genomic_DNA"/>
</dbReference>
<evidence type="ECO:0000313" key="1">
    <source>
        <dbReference type="EMBL" id="KAF0298428.1"/>
    </source>
</evidence>
<proteinExistence type="predicted"/>
<comment type="caution">
    <text evidence="1">The sequence shown here is derived from an EMBL/GenBank/DDBJ whole genome shotgun (WGS) entry which is preliminary data.</text>
</comment>
<accession>A0A6A4W8N4</accession>
<name>A0A6A4W8N4_AMPAM</name>
<gene>
    <name evidence="1" type="ORF">FJT64_004221</name>
</gene>
<dbReference type="Proteomes" id="UP000440578">
    <property type="component" value="Unassembled WGS sequence"/>
</dbReference>
<keyword evidence="2" id="KW-1185">Reference proteome</keyword>
<protein>
    <submittedName>
        <fullName evidence="1">Uncharacterized protein</fullName>
    </submittedName>
</protein>